<accession>A0A0F9II91</accession>
<evidence type="ECO:0008006" key="2">
    <source>
        <dbReference type="Google" id="ProtNLM"/>
    </source>
</evidence>
<evidence type="ECO:0000313" key="1">
    <source>
        <dbReference type="EMBL" id="KKM27306.1"/>
    </source>
</evidence>
<dbReference type="InterPro" id="IPR008767">
    <property type="entry name" value="Phage_SPP1_head-tail_adaptor"/>
</dbReference>
<dbReference type="NCBIfam" id="TIGR01563">
    <property type="entry name" value="gp16_SPP1"/>
    <property type="match status" value="1"/>
</dbReference>
<protein>
    <recommendedName>
        <fullName evidence="2">Phage head-tail adaptor</fullName>
    </recommendedName>
</protein>
<dbReference type="Pfam" id="PF05521">
    <property type="entry name" value="Phage_HCP"/>
    <property type="match status" value="1"/>
</dbReference>
<dbReference type="AlphaFoldDB" id="A0A0F9II91"/>
<comment type="caution">
    <text evidence="1">The sequence shown here is derived from an EMBL/GenBank/DDBJ whole genome shotgun (WGS) entry which is preliminary data.</text>
</comment>
<gene>
    <name evidence="1" type="ORF">LCGC14_1576050</name>
</gene>
<dbReference type="Gene3D" id="2.40.10.270">
    <property type="entry name" value="Bacteriophage SPP1 head-tail adaptor protein"/>
    <property type="match status" value="1"/>
</dbReference>
<name>A0A0F9II91_9ZZZZ</name>
<dbReference type="InterPro" id="IPR038666">
    <property type="entry name" value="SSP1_head-tail_sf"/>
</dbReference>
<sequence>MAYREKIIIQQTTESRGDAGGTKDAWATYKTVYAEIDDLSGSKDNTADMPVYEDGMSFKIHKDDAPDVTTKMRISYEGDIWCIRSRQKDVRRGYITLIADSYDDE</sequence>
<reference evidence="1" key="1">
    <citation type="journal article" date="2015" name="Nature">
        <title>Complex archaea that bridge the gap between prokaryotes and eukaryotes.</title>
        <authorList>
            <person name="Spang A."/>
            <person name="Saw J.H."/>
            <person name="Jorgensen S.L."/>
            <person name="Zaremba-Niedzwiedzka K."/>
            <person name="Martijn J."/>
            <person name="Lind A.E."/>
            <person name="van Eijk R."/>
            <person name="Schleper C."/>
            <person name="Guy L."/>
            <person name="Ettema T.J."/>
        </authorList>
    </citation>
    <scope>NUCLEOTIDE SEQUENCE</scope>
</reference>
<organism evidence="1">
    <name type="scientific">marine sediment metagenome</name>
    <dbReference type="NCBI Taxonomy" id="412755"/>
    <lineage>
        <taxon>unclassified sequences</taxon>
        <taxon>metagenomes</taxon>
        <taxon>ecological metagenomes</taxon>
    </lineage>
</organism>
<proteinExistence type="predicted"/>
<dbReference type="EMBL" id="LAZR01012347">
    <property type="protein sequence ID" value="KKM27306.1"/>
    <property type="molecule type" value="Genomic_DNA"/>
</dbReference>